<organism evidence="1 2">
    <name type="scientific">Bauhinia variegata</name>
    <name type="common">Purple orchid tree</name>
    <name type="synonym">Phanera variegata</name>
    <dbReference type="NCBI Taxonomy" id="167791"/>
    <lineage>
        <taxon>Eukaryota</taxon>
        <taxon>Viridiplantae</taxon>
        <taxon>Streptophyta</taxon>
        <taxon>Embryophyta</taxon>
        <taxon>Tracheophyta</taxon>
        <taxon>Spermatophyta</taxon>
        <taxon>Magnoliopsida</taxon>
        <taxon>eudicotyledons</taxon>
        <taxon>Gunneridae</taxon>
        <taxon>Pentapetalae</taxon>
        <taxon>rosids</taxon>
        <taxon>fabids</taxon>
        <taxon>Fabales</taxon>
        <taxon>Fabaceae</taxon>
        <taxon>Cercidoideae</taxon>
        <taxon>Cercideae</taxon>
        <taxon>Bauhiniinae</taxon>
        <taxon>Bauhinia</taxon>
    </lineage>
</organism>
<gene>
    <name evidence="1" type="ORF">L6164_028863</name>
</gene>
<dbReference type="EMBL" id="CM039437">
    <property type="protein sequence ID" value="KAI4305500.1"/>
    <property type="molecule type" value="Genomic_DNA"/>
</dbReference>
<proteinExistence type="predicted"/>
<comment type="caution">
    <text evidence="1">The sequence shown here is derived from an EMBL/GenBank/DDBJ whole genome shotgun (WGS) entry which is preliminary data.</text>
</comment>
<sequence length="190" mass="21713">MTSDYGAALQRRLTIDYDGNIRVYSREHMEKNWYVSWRAKQVPCKVHGICGPNSVCINNSYTGRKCCCLPGYKLKSDDDWSSGCEAKFNLSCNKNESHFQPVKPAEFYGYDGGYYPNSTYKQCEEICSQLCHCVCFQYSFKKKDGYGDCYPKSQLRNGNLSPTVEGAIYVKLPKTVRSPITRTICQKLFS</sequence>
<evidence type="ECO:0000313" key="2">
    <source>
        <dbReference type="Proteomes" id="UP000828941"/>
    </source>
</evidence>
<protein>
    <submittedName>
        <fullName evidence="1">Uncharacterized protein</fullName>
    </submittedName>
</protein>
<keyword evidence="2" id="KW-1185">Reference proteome</keyword>
<name>A0ACB9L6Y3_BAUVA</name>
<reference evidence="1 2" key="1">
    <citation type="journal article" date="2022" name="DNA Res.">
        <title>Chromosomal-level genome assembly of the orchid tree Bauhinia variegata (Leguminosae; Cercidoideae) supports the allotetraploid origin hypothesis of Bauhinia.</title>
        <authorList>
            <person name="Zhong Y."/>
            <person name="Chen Y."/>
            <person name="Zheng D."/>
            <person name="Pang J."/>
            <person name="Liu Y."/>
            <person name="Luo S."/>
            <person name="Meng S."/>
            <person name="Qian L."/>
            <person name="Wei D."/>
            <person name="Dai S."/>
            <person name="Zhou R."/>
        </authorList>
    </citation>
    <scope>NUCLEOTIDE SEQUENCE [LARGE SCALE GENOMIC DNA]</scope>
    <source>
        <strain evidence="1">BV-YZ2020</strain>
    </source>
</reference>
<dbReference type="Proteomes" id="UP000828941">
    <property type="component" value="Chromosome 12"/>
</dbReference>
<evidence type="ECO:0000313" key="1">
    <source>
        <dbReference type="EMBL" id="KAI4305500.1"/>
    </source>
</evidence>
<accession>A0ACB9L6Y3</accession>